<dbReference type="AlphaFoldDB" id="A0AA36M592"/>
<dbReference type="Proteomes" id="UP001176961">
    <property type="component" value="Unassembled WGS sequence"/>
</dbReference>
<keyword evidence="4" id="KW-1185">Reference proteome</keyword>
<proteinExistence type="predicted"/>
<evidence type="ECO:0000256" key="2">
    <source>
        <dbReference type="SAM" id="MobiDB-lite"/>
    </source>
</evidence>
<dbReference type="EMBL" id="CATQJL010000223">
    <property type="protein sequence ID" value="CAJ0599464.1"/>
    <property type="molecule type" value="Genomic_DNA"/>
</dbReference>
<feature type="compositionally biased region" description="Basic and acidic residues" evidence="2">
    <location>
        <begin position="332"/>
        <end position="341"/>
    </location>
</feature>
<reference evidence="3" key="1">
    <citation type="submission" date="2023-07" db="EMBL/GenBank/DDBJ databases">
        <authorList>
            <consortium name="CYATHOMIX"/>
        </authorList>
    </citation>
    <scope>NUCLEOTIDE SEQUENCE</scope>
    <source>
        <strain evidence="3">N/A</strain>
    </source>
</reference>
<organism evidence="3 4">
    <name type="scientific">Cylicocyclus nassatus</name>
    <name type="common">Nematode worm</name>
    <dbReference type="NCBI Taxonomy" id="53992"/>
    <lineage>
        <taxon>Eukaryota</taxon>
        <taxon>Metazoa</taxon>
        <taxon>Ecdysozoa</taxon>
        <taxon>Nematoda</taxon>
        <taxon>Chromadorea</taxon>
        <taxon>Rhabditida</taxon>
        <taxon>Rhabditina</taxon>
        <taxon>Rhabditomorpha</taxon>
        <taxon>Strongyloidea</taxon>
        <taxon>Strongylidae</taxon>
        <taxon>Cylicocyclus</taxon>
    </lineage>
</organism>
<feature type="coiled-coil region" evidence="1">
    <location>
        <begin position="305"/>
        <end position="332"/>
    </location>
</feature>
<evidence type="ECO:0000313" key="4">
    <source>
        <dbReference type="Proteomes" id="UP001176961"/>
    </source>
</evidence>
<protein>
    <submittedName>
        <fullName evidence="3">Uncharacterized protein</fullName>
    </submittedName>
</protein>
<evidence type="ECO:0000256" key="1">
    <source>
        <dbReference type="SAM" id="Coils"/>
    </source>
</evidence>
<gene>
    <name evidence="3" type="ORF">CYNAS_LOCUS11447</name>
</gene>
<keyword evidence="1" id="KW-0175">Coiled coil</keyword>
<feature type="region of interest" description="Disordered" evidence="2">
    <location>
        <begin position="181"/>
        <end position="215"/>
    </location>
</feature>
<feature type="region of interest" description="Disordered" evidence="2">
    <location>
        <begin position="332"/>
        <end position="355"/>
    </location>
</feature>
<sequence>MDWDGQVKTLRKKVGSDLQASMMPVKYMDEWPKKKAPPFNEIEAGRLVALYCENYDSYHGKTKWGKNIVSEKQRFLREWSKEISSMGYATRTKDQVEEKIRNEVKKVKKYLKHIKTEKSKRKGDSDGKARVWKLPLYLDPLVELISHLGPEHGTSGAAITHNHPEYDLTRAAKQLLTPAQEPHFSDRNISPENEGDLELCGPTDTTDTNGSLFDDRKPTREELRELRAKLGMDTSVILEDPSTCNKHKSSLDRRDSANCITTGSEETPKSTTRMDRELHCSLTSQRLKLCEEKTKLTKMKQEEVAIRLEEAKASLQLRLIELERAKVELERVRGVGTERESPAPTPPTSIKSNGA</sequence>
<evidence type="ECO:0000313" key="3">
    <source>
        <dbReference type="EMBL" id="CAJ0599464.1"/>
    </source>
</evidence>
<comment type="caution">
    <text evidence="3">The sequence shown here is derived from an EMBL/GenBank/DDBJ whole genome shotgun (WGS) entry which is preliminary data.</text>
</comment>
<name>A0AA36M592_CYLNA</name>
<accession>A0AA36M592</accession>